<feature type="compositionally biased region" description="Basic and acidic residues" evidence="1">
    <location>
        <begin position="135"/>
        <end position="174"/>
    </location>
</feature>
<dbReference type="AlphaFoldDB" id="A0A9P4NFV7"/>
<feature type="region of interest" description="Disordered" evidence="1">
    <location>
        <begin position="65"/>
        <end position="174"/>
    </location>
</feature>
<comment type="caution">
    <text evidence="2">The sequence shown here is derived from an EMBL/GenBank/DDBJ whole genome shotgun (WGS) entry which is preliminary data.</text>
</comment>
<name>A0A9P4NFV7_9PEZI</name>
<evidence type="ECO:0000313" key="2">
    <source>
        <dbReference type="EMBL" id="KAF2419052.1"/>
    </source>
</evidence>
<proteinExistence type="predicted"/>
<feature type="region of interest" description="Disordered" evidence="1">
    <location>
        <begin position="15"/>
        <end position="43"/>
    </location>
</feature>
<evidence type="ECO:0000256" key="1">
    <source>
        <dbReference type="SAM" id="MobiDB-lite"/>
    </source>
</evidence>
<keyword evidence="3" id="KW-1185">Reference proteome</keyword>
<protein>
    <submittedName>
        <fullName evidence="2">Uncharacterized protein</fullName>
    </submittedName>
</protein>
<accession>A0A9P4NFV7</accession>
<dbReference type="Proteomes" id="UP000800235">
    <property type="component" value="Unassembled WGS sequence"/>
</dbReference>
<dbReference type="EMBL" id="MU007120">
    <property type="protein sequence ID" value="KAF2419052.1"/>
    <property type="molecule type" value="Genomic_DNA"/>
</dbReference>
<feature type="compositionally biased region" description="Basic and acidic residues" evidence="1">
    <location>
        <begin position="74"/>
        <end position="85"/>
    </location>
</feature>
<feature type="compositionally biased region" description="Low complexity" evidence="1">
    <location>
        <begin position="33"/>
        <end position="43"/>
    </location>
</feature>
<reference evidence="2" key="1">
    <citation type="journal article" date="2020" name="Stud. Mycol.">
        <title>101 Dothideomycetes genomes: a test case for predicting lifestyles and emergence of pathogens.</title>
        <authorList>
            <person name="Haridas S."/>
            <person name="Albert R."/>
            <person name="Binder M."/>
            <person name="Bloem J."/>
            <person name="Labutti K."/>
            <person name="Salamov A."/>
            <person name="Andreopoulos B."/>
            <person name="Baker S."/>
            <person name="Barry K."/>
            <person name="Bills G."/>
            <person name="Bluhm B."/>
            <person name="Cannon C."/>
            <person name="Castanera R."/>
            <person name="Culley D."/>
            <person name="Daum C."/>
            <person name="Ezra D."/>
            <person name="Gonzalez J."/>
            <person name="Henrissat B."/>
            <person name="Kuo A."/>
            <person name="Liang C."/>
            <person name="Lipzen A."/>
            <person name="Lutzoni F."/>
            <person name="Magnuson J."/>
            <person name="Mondo S."/>
            <person name="Nolan M."/>
            <person name="Ohm R."/>
            <person name="Pangilinan J."/>
            <person name="Park H.-J."/>
            <person name="Ramirez L."/>
            <person name="Alfaro M."/>
            <person name="Sun H."/>
            <person name="Tritt A."/>
            <person name="Yoshinaga Y."/>
            <person name="Zwiers L.-H."/>
            <person name="Turgeon B."/>
            <person name="Goodwin S."/>
            <person name="Spatafora J."/>
            <person name="Crous P."/>
            <person name="Grigoriev I."/>
        </authorList>
    </citation>
    <scope>NUCLEOTIDE SEQUENCE</scope>
    <source>
        <strain evidence="2">CBS 130266</strain>
    </source>
</reference>
<dbReference type="OrthoDB" id="5418632at2759"/>
<sequence>MASIRNTMLRIGSRPVGRAYARRPHSCQQRYASSDTPPTSGSSTIPWIIGALALTGGGTFYALQPSGGSISHDSGSHENEGATDKLKRKIGEKKEESKEKVADLESAVKPQRSGTSEKNHATASHNNEHKIRHGKFCDEDFDNHVTEHSSDPGSDFEKVDSEKKEAKEKAKSKA</sequence>
<feature type="compositionally biased region" description="Basic and acidic residues" evidence="1">
    <location>
        <begin position="92"/>
        <end position="103"/>
    </location>
</feature>
<organism evidence="2 3">
    <name type="scientific">Tothia fuscella</name>
    <dbReference type="NCBI Taxonomy" id="1048955"/>
    <lineage>
        <taxon>Eukaryota</taxon>
        <taxon>Fungi</taxon>
        <taxon>Dikarya</taxon>
        <taxon>Ascomycota</taxon>
        <taxon>Pezizomycotina</taxon>
        <taxon>Dothideomycetes</taxon>
        <taxon>Pleosporomycetidae</taxon>
        <taxon>Venturiales</taxon>
        <taxon>Cylindrosympodiaceae</taxon>
        <taxon>Tothia</taxon>
    </lineage>
</organism>
<evidence type="ECO:0000313" key="3">
    <source>
        <dbReference type="Proteomes" id="UP000800235"/>
    </source>
</evidence>
<gene>
    <name evidence="2" type="ORF">EJ08DRAFT_683651</name>
</gene>